<dbReference type="GO" id="GO:0034116">
    <property type="term" value="P:positive regulation of heterotypic cell-cell adhesion"/>
    <property type="evidence" value="ECO:0007669"/>
    <property type="project" value="TreeGrafter"/>
</dbReference>
<evidence type="ECO:0000256" key="5">
    <source>
        <dbReference type="ARBA" id="ARBA00053344"/>
    </source>
</evidence>
<dbReference type="SMART" id="SM00186">
    <property type="entry name" value="FBG"/>
    <property type="match status" value="1"/>
</dbReference>
<feature type="coiled-coil region" evidence="6">
    <location>
        <begin position="345"/>
        <end position="379"/>
    </location>
</feature>
<dbReference type="Proteomes" id="UP000515158">
    <property type="component" value="Unplaced"/>
</dbReference>
<keyword evidence="4" id="KW-0325">Glycoprotein</keyword>
<keyword evidence="6" id="KW-0175">Coiled coil</keyword>
<evidence type="ECO:0000256" key="1">
    <source>
        <dbReference type="ARBA" id="ARBA00004613"/>
    </source>
</evidence>
<dbReference type="KEGG" id="tpal:117653986"/>
<dbReference type="PANTHER" id="PTHR47221">
    <property type="entry name" value="FIBRINOGEN ALPHA CHAIN"/>
    <property type="match status" value="1"/>
</dbReference>
<dbReference type="GO" id="GO:0005577">
    <property type="term" value="C:fibrinogen complex"/>
    <property type="evidence" value="ECO:0007669"/>
    <property type="project" value="TreeGrafter"/>
</dbReference>
<reference evidence="11" key="1">
    <citation type="submission" date="2025-08" db="UniProtKB">
        <authorList>
            <consortium name="RefSeq"/>
        </authorList>
    </citation>
    <scope>IDENTIFICATION</scope>
    <source>
        <tissue evidence="11">Total insect</tissue>
    </source>
</reference>
<evidence type="ECO:0000259" key="9">
    <source>
        <dbReference type="PROSITE" id="PS51406"/>
    </source>
</evidence>
<evidence type="ECO:0000256" key="7">
    <source>
        <dbReference type="SAM" id="MobiDB-lite"/>
    </source>
</evidence>
<feature type="signal peptide" evidence="8">
    <location>
        <begin position="1"/>
        <end position="21"/>
    </location>
</feature>
<evidence type="ECO:0000256" key="4">
    <source>
        <dbReference type="ARBA" id="ARBA00023180"/>
    </source>
</evidence>
<evidence type="ECO:0000256" key="2">
    <source>
        <dbReference type="ARBA" id="ARBA00022525"/>
    </source>
</evidence>
<dbReference type="InParanoid" id="A0A6P9AF71"/>
<keyword evidence="10" id="KW-1185">Reference proteome</keyword>
<evidence type="ECO:0000256" key="6">
    <source>
        <dbReference type="SAM" id="Coils"/>
    </source>
</evidence>
<comment type="function">
    <text evidence="5">Lectin involved in innate immunity. Agglutinates all types of human erythrocytes, Gram-positive and Gram-negative bacteria. Has a stronger agglutinating activity towards Gram-negative bacteria than towards Gram-positive bacteria. Specifically recognizes acetyl group-containing substances on agglutinated cells. The hemagglutinating activity was inhibited by EDTA, acetyl group-containing mono- and disaccharides, N-acetyl derivatives of amino acids, other acetyl group-containing substances, propionamide and benzamide. Enhances the antimicrobial activity of big defensin against Gram-positive bacteria but not against Gram-negative bacteria.</text>
</comment>
<dbReference type="CDD" id="cd00087">
    <property type="entry name" value="FReD"/>
    <property type="match status" value="1"/>
</dbReference>
<dbReference type="Pfam" id="PF00147">
    <property type="entry name" value="Fibrinogen_C"/>
    <property type="match status" value="1"/>
</dbReference>
<protein>
    <submittedName>
        <fullName evidence="11">Angiopoietin-2 isoform X1</fullName>
    </submittedName>
</protein>
<sequence length="753" mass="82198">MAAAMAAATTLAAGLLRSAGAVPTAPTQCSARVCVPVSVEQYLFNVFEVIVSTLETKLQRIENLDKAVEHLMRRVEALDSRVNDNIDKTDSVISKLRAMDARLFQAVPGGLAAAVVGGGASTPGGAAAAAAAAAAAGDIDNRLVSLDQKVSDIGSKLSNLKNQLDTNFLPADDINAEASEKKPVSMNVVDIGKVLSAEVTRELQALRTATASVDRLDRKLSFHMNVVSESLGKVLNMVTDVHDAVVEHVEAPAVPAGVSPVYRNRTATTTTTTTESPLAAANAVKRSKLDRLVKQMHPILSVSEKMDEVWDVVVGTKTSVDDLVPKSDELLTQTQRQERAINDVHADLRQKANKIIANLDMVEKRLKKQEDEVVNLAQRPVAAELLLDPTIDRLVEYDSNRYSVVSSSSQVSNRDDLQPETDPLPGVLLQSNSPSNSIAATTTPGPIFSVQGVTVTPSAPVPTTTLSPQASSTVTSTPGGATSAAASAAAAARASRNRGVIFPSVKNKPTLTNTSFATEFFNIKDVKGYSCVDLLNAGMRHSGVYYLQIRGTTYWFLKVFCEQEIADGGWTVIQRRDDFGDPRENFNRDWADYKNGFGDPAKEFWLGNENIYMLTNNEEYQLRVELEDFEGNKRYAQYSHFKIYSEAEYYKLEIDGYEGNAGDSLNDPWYGSNNSPFSTYNRDNDRSSLNCASMLKGGWWWKSCGRGLNGLYLNDPQDLTARQGIVWFRWRGWDYTLKRASMMIRPKGPGTSP</sequence>
<feature type="coiled-coil region" evidence="6">
    <location>
        <begin position="54"/>
        <end position="81"/>
    </location>
</feature>
<dbReference type="PANTHER" id="PTHR47221:SF5">
    <property type="entry name" value="FIBRINOGEN C-TERMINAL DOMAIN-CONTAINING PROTEIN"/>
    <property type="match status" value="1"/>
</dbReference>
<dbReference type="GO" id="GO:0030246">
    <property type="term" value="F:carbohydrate binding"/>
    <property type="evidence" value="ECO:0007669"/>
    <property type="project" value="UniProtKB-ARBA"/>
</dbReference>
<keyword evidence="3" id="KW-1015">Disulfide bond</keyword>
<feature type="region of interest" description="Disordered" evidence="7">
    <location>
        <begin position="459"/>
        <end position="481"/>
    </location>
</feature>
<accession>A0A6P9AF71</accession>
<name>A0A6P9AF71_THRPL</name>
<dbReference type="SUPFAM" id="SSF56496">
    <property type="entry name" value="Fibrinogen C-terminal domain-like"/>
    <property type="match status" value="1"/>
</dbReference>
<dbReference type="RefSeq" id="XP_034255974.1">
    <property type="nucleotide sequence ID" value="XM_034400083.1"/>
</dbReference>
<gene>
    <name evidence="11" type="primary">LOC117653986</name>
</gene>
<keyword evidence="2" id="KW-0964">Secreted</keyword>
<dbReference type="GO" id="GO:0030674">
    <property type="term" value="F:protein-macromolecule adaptor activity"/>
    <property type="evidence" value="ECO:0007669"/>
    <property type="project" value="TreeGrafter"/>
</dbReference>
<feature type="region of interest" description="Disordered" evidence="7">
    <location>
        <begin position="405"/>
        <end position="425"/>
    </location>
</feature>
<keyword evidence="8" id="KW-0732">Signal</keyword>
<evidence type="ECO:0000313" key="10">
    <source>
        <dbReference type="Proteomes" id="UP000515158"/>
    </source>
</evidence>
<dbReference type="InterPro" id="IPR037579">
    <property type="entry name" value="FIB_ANG-like"/>
</dbReference>
<comment type="subcellular location">
    <subcellularLocation>
        <location evidence="1">Secreted</location>
    </subcellularLocation>
</comment>
<dbReference type="OrthoDB" id="7735550at2759"/>
<evidence type="ECO:0000256" key="3">
    <source>
        <dbReference type="ARBA" id="ARBA00023157"/>
    </source>
</evidence>
<organism evidence="11">
    <name type="scientific">Thrips palmi</name>
    <name type="common">Melon thrips</name>
    <dbReference type="NCBI Taxonomy" id="161013"/>
    <lineage>
        <taxon>Eukaryota</taxon>
        <taxon>Metazoa</taxon>
        <taxon>Ecdysozoa</taxon>
        <taxon>Arthropoda</taxon>
        <taxon>Hexapoda</taxon>
        <taxon>Insecta</taxon>
        <taxon>Pterygota</taxon>
        <taxon>Neoptera</taxon>
        <taxon>Paraneoptera</taxon>
        <taxon>Thysanoptera</taxon>
        <taxon>Terebrantia</taxon>
        <taxon>Thripoidea</taxon>
        <taxon>Thripidae</taxon>
        <taxon>Thrips</taxon>
    </lineage>
</organism>
<dbReference type="InterPro" id="IPR002181">
    <property type="entry name" value="Fibrinogen_a/b/g_C_dom"/>
</dbReference>
<dbReference type="FunFam" id="3.90.215.10:FF:000001">
    <property type="entry name" value="Tenascin isoform 1"/>
    <property type="match status" value="1"/>
</dbReference>
<feature type="domain" description="Fibrinogen C-terminal" evidence="9">
    <location>
        <begin position="522"/>
        <end position="748"/>
    </location>
</feature>
<feature type="chain" id="PRO_5027687879" evidence="8">
    <location>
        <begin position="22"/>
        <end position="753"/>
    </location>
</feature>
<dbReference type="FunCoup" id="A0A6P9AF71">
    <property type="interactions" value="6"/>
</dbReference>
<dbReference type="InterPro" id="IPR036056">
    <property type="entry name" value="Fibrinogen-like_C"/>
</dbReference>
<dbReference type="AlphaFoldDB" id="A0A6P9AF71"/>
<dbReference type="InterPro" id="IPR014716">
    <property type="entry name" value="Fibrinogen_a/b/g_C_1"/>
</dbReference>
<evidence type="ECO:0000313" key="11">
    <source>
        <dbReference type="RefSeq" id="XP_034255974.1"/>
    </source>
</evidence>
<dbReference type="Gene3D" id="3.90.215.10">
    <property type="entry name" value="Gamma Fibrinogen, chain A, domain 1"/>
    <property type="match status" value="1"/>
</dbReference>
<dbReference type="GeneID" id="117653986"/>
<dbReference type="GO" id="GO:0005201">
    <property type="term" value="F:extracellular matrix structural constituent"/>
    <property type="evidence" value="ECO:0007669"/>
    <property type="project" value="TreeGrafter"/>
</dbReference>
<proteinExistence type="predicted"/>
<dbReference type="PROSITE" id="PS51406">
    <property type="entry name" value="FIBRINOGEN_C_2"/>
    <property type="match status" value="1"/>
</dbReference>
<evidence type="ECO:0000256" key="8">
    <source>
        <dbReference type="SAM" id="SignalP"/>
    </source>
</evidence>